<dbReference type="Pfam" id="PF00353">
    <property type="entry name" value="HemolysinCabind"/>
    <property type="match status" value="1"/>
</dbReference>
<organism evidence="4 5">
    <name type="scientific">Massilia solisilvae</name>
    <dbReference type="NCBI Taxonomy" id="1811225"/>
    <lineage>
        <taxon>Bacteria</taxon>
        <taxon>Pseudomonadati</taxon>
        <taxon>Pseudomonadota</taxon>
        <taxon>Betaproteobacteria</taxon>
        <taxon>Burkholderiales</taxon>
        <taxon>Oxalobacteraceae</taxon>
        <taxon>Telluria group</taxon>
        <taxon>Massilia</taxon>
    </lineage>
</organism>
<evidence type="ECO:0000256" key="1">
    <source>
        <dbReference type="ARBA" id="ARBA00004613"/>
    </source>
</evidence>
<evidence type="ECO:0000256" key="2">
    <source>
        <dbReference type="ARBA" id="ARBA00022525"/>
    </source>
</evidence>
<sequence length="328" mass="34361">MATFRLSNAVDFTSAQPWFWTATSVTSSTLTFESGVRKLVFTGAFALDSHADVTGTVTGASMTSGPGDLWQATGLSLDAAALAKAVDDDANALAYVQMLFGADDIVYGSDGNDVLQGYAGNDTLVAGPGDDIIADGPGNDTVDGGSGMDTVRYAGKLADYRIDNSGSLVTVTALAGGATDKLINVERIVFDDTVAAPVEVHGISGMVFRLYRAVFDREPDLAGLDYWKGRMEQGVSLEAVAGAFSMSGEYQKMYGSGLSSHELVARYYQNILHRAPDPAGLDFWSGALDHHAASAAQVLASISESRENVDLSVTLIGNGFLSMPPTGL</sequence>
<dbReference type="Gene3D" id="1.10.3130.20">
    <property type="entry name" value="Phycobilisome linker domain"/>
    <property type="match status" value="1"/>
</dbReference>
<keyword evidence="5" id="KW-1185">Reference proteome</keyword>
<protein>
    <submittedName>
        <fullName evidence="4">DUF4214 domain-containing protein</fullName>
    </submittedName>
</protein>
<evidence type="ECO:0000313" key="5">
    <source>
        <dbReference type="Proteomes" id="UP001205861"/>
    </source>
</evidence>
<evidence type="ECO:0000313" key="4">
    <source>
        <dbReference type="EMBL" id="MCS0609436.1"/>
    </source>
</evidence>
<keyword evidence="2" id="KW-0964">Secreted</keyword>
<dbReference type="Pfam" id="PF13946">
    <property type="entry name" value="DUF4214"/>
    <property type="match status" value="1"/>
</dbReference>
<reference evidence="4 5" key="1">
    <citation type="submission" date="2022-08" db="EMBL/GenBank/DDBJ databases">
        <title>Reclassification of Massilia species as members of the genera Telluria, Duganella, Pseudoduganella, Mokoshia gen. nov. and Zemynaea gen. nov. using orthogonal and non-orthogonal genome-based approaches.</title>
        <authorList>
            <person name="Bowman J.P."/>
        </authorList>
    </citation>
    <scope>NUCLEOTIDE SEQUENCE [LARGE SCALE GENOMIC DNA]</scope>
    <source>
        <strain evidence="4 5">JCM 31607</strain>
    </source>
</reference>
<dbReference type="SUPFAM" id="SSF51120">
    <property type="entry name" value="beta-Roll"/>
    <property type="match status" value="1"/>
</dbReference>
<dbReference type="InterPro" id="IPR038255">
    <property type="entry name" value="PBS_linker_sf"/>
</dbReference>
<dbReference type="InterPro" id="IPR011049">
    <property type="entry name" value="Serralysin-like_metalloprot_C"/>
</dbReference>
<dbReference type="EMBL" id="JANUGV010000003">
    <property type="protein sequence ID" value="MCS0609436.1"/>
    <property type="molecule type" value="Genomic_DNA"/>
</dbReference>
<dbReference type="Proteomes" id="UP001205861">
    <property type="component" value="Unassembled WGS sequence"/>
</dbReference>
<feature type="domain" description="DUF4214" evidence="3">
    <location>
        <begin position="242"/>
        <end position="310"/>
    </location>
</feature>
<gene>
    <name evidence="4" type="ORF">NX773_14795</name>
</gene>
<dbReference type="PANTHER" id="PTHR38340">
    <property type="entry name" value="S-LAYER PROTEIN"/>
    <property type="match status" value="1"/>
</dbReference>
<accession>A0ABT2BM18</accession>
<dbReference type="InterPro" id="IPR050557">
    <property type="entry name" value="RTX_toxin/Mannuronan_C5-epim"/>
</dbReference>
<proteinExistence type="predicted"/>
<dbReference type="PANTHER" id="PTHR38340:SF1">
    <property type="entry name" value="S-LAYER PROTEIN"/>
    <property type="match status" value="1"/>
</dbReference>
<evidence type="ECO:0000259" key="3">
    <source>
        <dbReference type="Pfam" id="PF13946"/>
    </source>
</evidence>
<dbReference type="PRINTS" id="PR00313">
    <property type="entry name" value="CABNDNGRPT"/>
</dbReference>
<comment type="subcellular location">
    <subcellularLocation>
        <location evidence="1">Secreted</location>
    </subcellularLocation>
</comment>
<comment type="caution">
    <text evidence="4">The sequence shown here is derived from an EMBL/GenBank/DDBJ whole genome shotgun (WGS) entry which is preliminary data.</text>
</comment>
<dbReference type="InterPro" id="IPR025282">
    <property type="entry name" value="DUF4214"/>
</dbReference>
<name>A0ABT2BM18_9BURK</name>
<dbReference type="Gene3D" id="2.150.10.10">
    <property type="entry name" value="Serralysin-like metalloprotease, C-terminal"/>
    <property type="match status" value="1"/>
</dbReference>
<dbReference type="RefSeq" id="WP_258857080.1">
    <property type="nucleotide sequence ID" value="NZ_JANUGV010000003.1"/>
</dbReference>
<dbReference type="InterPro" id="IPR001343">
    <property type="entry name" value="Hemolysn_Ca-bd"/>
</dbReference>